<dbReference type="PANTHER" id="PTHR34618">
    <property type="entry name" value="SURFACE PROTEIN MAS1, PUTATIVE-RELATED"/>
    <property type="match status" value="1"/>
</dbReference>
<keyword evidence="3" id="KW-1185">Reference proteome</keyword>
<dbReference type="EMBL" id="CAVNYO010000463">
    <property type="protein sequence ID" value="CAK5282861.1"/>
    <property type="molecule type" value="Genomic_DNA"/>
</dbReference>
<feature type="chain" id="PRO_5042076923" evidence="1">
    <location>
        <begin position="33"/>
        <end position="359"/>
    </location>
</feature>
<evidence type="ECO:0000256" key="1">
    <source>
        <dbReference type="SAM" id="SignalP"/>
    </source>
</evidence>
<protein>
    <submittedName>
        <fullName evidence="2">Uncharacterized protein</fullName>
    </submittedName>
</protein>
<name>A0AAD2HVE0_9AGAR</name>
<dbReference type="InterPro" id="IPR021476">
    <property type="entry name" value="Egh16-like"/>
</dbReference>
<dbReference type="Proteomes" id="UP001295794">
    <property type="component" value="Unassembled WGS sequence"/>
</dbReference>
<sequence length="359" mass="35932">MFPKIDPFPMRSLQSMHVTILRLWLFLDNALSQWRAQQDVMNEFNLATTQSTKAHLSSAPSSTRSLLNSYQASPVQHFNTLLLAIYIGQPLNVSSFHLSTTLAMFSRALIVFVTLLHACTLNVSAHGTITKIQGANGVAGAGFGIIASTPRDGSRPNPFEQDTSVIRNQEIDSGRTGACGRTKAGGNNDVTAQLAAASSAGLPSAAADGSVTMTLHQVNGDGAGPYTCDVSGDGGNTFQAAVVTTQVPGTRSRSKATATDFPLVAQMPAGMACTGGPNGDACIMRCRNSAAAGPFGSCVAVTGPSNAAAAAPAAAVPAAAAPAAAVPAAAAPAAAVPAAAAPAAAVPAAAAPAAAVPAA</sequence>
<accession>A0AAD2HVE0</accession>
<evidence type="ECO:0000313" key="2">
    <source>
        <dbReference type="EMBL" id="CAK5282861.1"/>
    </source>
</evidence>
<keyword evidence="1" id="KW-0732">Signal</keyword>
<dbReference type="Pfam" id="PF11327">
    <property type="entry name" value="Egh16-like"/>
    <property type="match status" value="1"/>
</dbReference>
<proteinExistence type="predicted"/>
<organism evidence="2 3">
    <name type="scientific">Mycena citricolor</name>
    <dbReference type="NCBI Taxonomy" id="2018698"/>
    <lineage>
        <taxon>Eukaryota</taxon>
        <taxon>Fungi</taxon>
        <taxon>Dikarya</taxon>
        <taxon>Basidiomycota</taxon>
        <taxon>Agaricomycotina</taxon>
        <taxon>Agaricomycetes</taxon>
        <taxon>Agaricomycetidae</taxon>
        <taxon>Agaricales</taxon>
        <taxon>Marasmiineae</taxon>
        <taxon>Mycenaceae</taxon>
        <taxon>Mycena</taxon>
    </lineage>
</organism>
<evidence type="ECO:0000313" key="3">
    <source>
        <dbReference type="Proteomes" id="UP001295794"/>
    </source>
</evidence>
<dbReference type="AlphaFoldDB" id="A0AAD2HVE0"/>
<comment type="caution">
    <text evidence="2">The sequence shown here is derived from an EMBL/GenBank/DDBJ whole genome shotgun (WGS) entry which is preliminary data.</text>
</comment>
<dbReference type="PANTHER" id="PTHR34618:SF1">
    <property type="entry name" value="SECRETED PROTEIN"/>
    <property type="match status" value="1"/>
</dbReference>
<reference evidence="2" key="1">
    <citation type="submission" date="2023-11" db="EMBL/GenBank/DDBJ databases">
        <authorList>
            <person name="De Vega J J."/>
            <person name="De Vega J J."/>
        </authorList>
    </citation>
    <scope>NUCLEOTIDE SEQUENCE</scope>
</reference>
<feature type="signal peptide" evidence="1">
    <location>
        <begin position="1"/>
        <end position="32"/>
    </location>
</feature>
<gene>
    <name evidence="2" type="ORF">MYCIT1_LOCUS34964</name>
</gene>
<feature type="non-terminal residue" evidence="2">
    <location>
        <position position="359"/>
    </location>
</feature>